<dbReference type="GO" id="GO:0005975">
    <property type="term" value="P:carbohydrate metabolic process"/>
    <property type="evidence" value="ECO:0007669"/>
    <property type="project" value="InterPro"/>
</dbReference>
<dbReference type="GO" id="GO:0008194">
    <property type="term" value="F:UDP-glycosyltransferase activity"/>
    <property type="evidence" value="ECO:0007669"/>
    <property type="project" value="InterPro"/>
</dbReference>
<evidence type="ECO:0000259" key="2">
    <source>
        <dbReference type="Pfam" id="PF06722"/>
    </source>
</evidence>
<dbReference type="InterPro" id="IPR004276">
    <property type="entry name" value="GlycoTrans_28_N"/>
</dbReference>
<reference evidence="3 4" key="1">
    <citation type="submission" date="2015-03" db="EMBL/GenBank/DDBJ databases">
        <authorList>
            <person name="Urmite Genomes"/>
        </authorList>
    </citation>
    <scope>NUCLEOTIDE SEQUENCE [LARGE SCALE GENOMIC DNA]</scope>
    <source>
        <strain evidence="3 4">CSUR P1491</strain>
    </source>
</reference>
<dbReference type="CDD" id="cd03784">
    <property type="entry name" value="GT1_Gtf-like"/>
    <property type="match status" value="1"/>
</dbReference>
<dbReference type="OrthoDB" id="3253247at2"/>
<dbReference type="EMBL" id="CTEE01000001">
    <property type="protein sequence ID" value="CQD13041.1"/>
    <property type="molecule type" value="Genomic_DNA"/>
</dbReference>
<evidence type="ECO:0000313" key="3">
    <source>
        <dbReference type="EMBL" id="CQD13041.1"/>
    </source>
</evidence>
<organism evidence="3 4">
    <name type="scientific">Mycobacterium lentiflavum</name>
    <dbReference type="NCBI Taxonomy" id="141349"/>
    <lineage>
        <taxon>Bacteria</taxon>
        <taxon>Bacillati</taxon>
        <taxon>Actinomycetota</taxon>
        <taxon>Actinomycetes</taxon>
        <taxon>Mycobacteriales</taxon>
        <taxon>Mycobacteriaceae</taxon>
        <taxon>Mycobacterium</taxon>
        <taxon>Mycobacterium simiae complex</taxon>
    </lineage>
</organism>
<feature type="domain" description="Erythromycin biosynthesis protein CIII-like C-terminal" evidence="2">
    <location>
        <begin position="297"/>
        <end position="389"/>
    </location>
</feature>
<dbReference type="AlphaFoldDB" id="A0A0E4GY74"/>
<dbReference type="Pfam" id="PF03033">
    <property type="entry name" value="Glyco_transf_28"/>
    <property type="match status" value="1"/>
</dbReference>
<name>A0A0E4GY74_MYCLN</name>
<dbReference type="InterPro" id="IPR050426">
    <property type="entry name" value="Glycosyltransferase_28"/>
</dbReference>
<dbReference type="RefSeq" id="WP_090601614.1">
    <property type="nucleotide sequence ID" value="NZ_CTEE01000001.1"/>
</dbReference>
<sequence length="425" mass="46758">MKFALACYGTRGDVEPSLAAGRELLRRGHEVRMAIPPNLLALAETAGLDAVAYGPDMQAFWDDEFLRNFWSRFRRTFWTIKGPIDLVREAWEPVLRSWTDMSETLTALTAGADVLFTGQLYQDLATNVAEYYDIPLAVLHYIPMRPNGQLIPNLPAPLVRTGMAAYDWMVWRMNKKAEDAQRRKLGLPKTTCASPKRIAQRGSLELQAYDEVCFPGLASEWAKWGERRPFVGALTMGLTTDIDDEVAAWANAGTPPIVFGFGSMPVSETPTDTVEMIAAACEQLGERALICAGWADFSEVPHFEHVKVVGAVNYAKVFPSCRAVVHHGGSGTTAAGLRAGIPTLILWTAGDQPFWGGHLKRLKVGAARKFSVTTKETLIEDLREILTPECAVKARALATRMTSAEDSVTRAADLLESFAYSGRFA</sequence>
<dbReference type="Proteomes" id="UP000199251">
    <property type="component" value="Unassembled WGS sequence"/>
</dbReference>
<evidence type="ECO:0000313" key="4">
    <source>
        <dbReference type="Proteomes" id="UP000199251"/>
    </source>
</evidence>
<dbReference type="Pfam" id="PF06722">
    <property type="entry name" value="EryCIII-like_C"/>
    <property type="match status" value="1"/>
</dbReference>
<gene>
    <name evidence="3" type="ORF">BN1232_02519</name>
</gene>
<dbReference type="GO" id="GO:0016758">
    <property type="term" value="F:hexosyltransferase activity"/>
    <property type="evidence" value="ECO:0007669"/>
    <property type="project" value="InterPro"/>
</dbReference>
<feature type="domain" description="Glycosyltransferase family 28 N-terminal" evidence="1">
    <location>
        <begin position="3"/>
        <end position="50"/>
    </location>
</feature>
<dbReference type="STRING" id="141349.BN1232_02519"/>
<dbReference type="InterPro" id="IPR010610">
    <property type="entry name" value="EryCIII-like_C"/>
</dbReference>
<evidence type="ECO:0000259" key="1">
    <source>
        <dbReference type="Pfam" id="PF03033"/>
    </source>
</evidence>
<dbReference type="SUPFAM" id="SSF53756">
    <property type="entry name" value="UDP-Glycosyltransferase/glycogen phosphorylase"/>
    <property type="match status" value="1"/>
</dbReference>
<dbReference type="GO" id="GO:0033072">
    <property type="term" value="P:vancomycin biosynthetic process"/>
    <property type="evidence" value="ECO:0007669"/>
    <property type="project" value="UniProtKB-ARBA"/>
</dbReference>
<keyword evidence="3" id="KW-0808">Transferase</keyword>
<dbReference type="InterPro" id="IPR002213">
    <property type="entry name" value="UDP_glucos_trans"/>
</dbReference>
<proteinExistence type="predicted"/>
<protein>
    <submittedName>
        <fullName evidence="3">UDP-glucuronosyltransferase</fullName>
    </submittedName>
</protein>
<dbReference type="PANTHER" id="PTHR48050:SF13">
    <property type="entry name" value="STEROL 3-BETA-GLUCOSYLTRANSFERASE UGT80A2"/>
    <property type="match status" value="1"/>
</dbReference>
<dbReference type="Gene3D" id="3.40.50.2000">
    <property type="entry name" value="Glycogen Phosphorylase B"/>
    <property type="match status" value="2"/>
</dbReference>
<dbReference type="PANTHER" id="PTHR48050">
    <property type="entry name" value="STEROL 3-BETA-GLUCOSYLTRANSFERASE"/>
    <property type="match status" value="1"/>
</dbReference>
<accession>A0A0E4GY74</accession>
<dbReference type="FunFam" id="3.40.50.2000:FF:000009">
    <property type="entry name" value="Sterol 3-beta-glucosyltransferase UGT80A2"/>
    <property type="match status" value="1"/>
</dbReference>